<feature type="region of interest" description="Disordered" evidence="8">
    <location>
        <begin position="1"/>
        <end position="26"/>
    </location>
</feature>
<dbReference type="GO" id="GO:0031511">
    <property type="term" value="C:Mis6-Sim4 complex"/>
    <property type="evidence" value="ECO:0007669"/>
    <property type="project" value="TreeGrafter"/>
</dbReference>
<dbReference type="Pfam" id="PF09496">
    <property type="entry name" value="CENP-O"/>
    <property type="match status" value="1"/>
</dbReference>
<feature type="compositionally biased region" description="Polar residues" evidence="8">
    <location>
        <begin position="14"/>
        <end position="26"/>
    </location>
</feature>
<dbReference type="GO" id="GO:0005634">
    <property type="term" value="C:nucleus"/>
    <property type="evidence" value="ECO:0007669"/>
    <property type="project" value="UniProtKB-SubCell"/>
</dbReference>
<evidence type="ECO:0000256" key="6">
    <source>
        <dbReference type="ARBA" id="ARBA00023328"/>
    </source>
</evidence>
<comment type="similarity">
    <text evidence="3">Belongs to the CENP-O/MCM21 family.</text>
</comment>
<name>A0A163KML5_ABSGL</name>
<dbReference type="EMBL" id="LT549931">
    <property type="protein sequence ID" value="SAL94769.1"/>
    <property type="molecule type" value="Genomic_DNA"/>
</dbReference>
<evidence type="ECO:0000313" key="10">
    <source>
        <dbReference type="Proteomes" id="UP000078561"/>
    </source>
</evidence>
<dbReference type="OrthoDB" id="2285651at2759"/>
<keyword evidence="5" id="KW-0539">Nucleus</keyword>
<dbReference type="OMA" id="HAITIKY"/>
<dbReference type="AlphaFoldDB" id="A0A163KML5"/>
<accession>A0A163KML5</accession>
<evidence type="ECO:0000256" key="5">
    <source>
        <dbReference type="ARBA" id="ARBA00023242"/>
    </source>
</evidence>
<gene>
    <name evidence="9" type="primary">ABSGL_00055.1 scaffold 129</name>
</gene>
<dbReference type="PANTHER" id="PTHR14582">
    <property type="entry name" value="INNER KINETOCHORE SUBUNIT MAL2"/>
    <property type="match status" value="1"/>
</dbReference>
<proteinExistence type="inferred from homology"/>
<keyword evidence="4" id="KW-0158">Chromosome</keyword>
<keyword evidence="6" id="KW-0137">Centromere</keyword>
<dbReference type="STRING" id="4829.A0A163KML5"/>
<feature type="coiled-coil region" evidence="7">
    <location>
        <begin position="28"/>
        <end position="55"/>
    </location>
</feature>
<protein>
    <recommendedName>
        <fullName evidence="11">Centromere protein O</fullName>
    </recommendedName>
</protein>
<evidence type="ECO:0000256" key="2">
    <source>
        <dbReference type="ARBA" id="ARBA00004584"/>
    </source>
</evidence>
<dbReference type="Proteomes" id="UP000078561">
    <property type="component" value="Unassembled WGS sequence"/>
</dbReference>
<evidence type="ECO:0000313" key="9">
    <source>
        <dbReference type="EMBL" id="SAL94769.1"/>
    </source>
</evidence>
<evidence type="ECO:0000256" key="3">
    <source>
        <dbReference type="ARBA" id="ARBA00007321"/>
    </source>
</evidence>
<comment type="subcellular location">
    <subcellularLocation>
        <location evidence="2">Chromosome</location>
        <location evidence="2">Centromere</location>
    </subcellularLocation>
    <subcellularLocation>
        <location evidence="1">Nucleus</location>
    </subcellularLocation>
</comment>
<dbReference type="InParanoid" id="A0A163KML5"/>
<organism evidence="9">
    <name type="scientific">Absidia glauca</name>
    <name type="common">Pin mould</name>
    <dbReference type="NCBI Taxonomy" id="4829"/>
    <lineage>
        <taxon>Eukaryota</taxon>
        <taxon>Fungi</taxon>
        <taxon>Fungi incertae sedis</taxon>
        <taxon>Mucoromycota</taxon>
        <taxon>Mucoromycotina</taxon>
        <taxon>Mucoromycetes</taxon>
        <taxon>Mucorales</taxon>
        <taxon>Cunninghamellaceae</taxon>
        <taxon>Absidia</taxon>
    </lineage>
</organism>
<evidence type="ECO:0000256" key="1">
    <source>
        <dbReference type="ARBA" id="ARBA00004123"/>
    </source>
</evidence>
<evidence type="ECO:0000256" key="7">
    <source>
        <dbReference type="SAM" id="Coils"/>
    </source>
</evidence>
<dbReference type="PANTHER" id="PTHR14582:SF1">
    <property type="entry name" value="CENTROMERE PROTEIN O"/>
    <property type="match status" value="1"/>
</dbReference>
<evidence type="ECO:0000256" key="4">
    <source>
        <dbReference type="ARBA" id="ARBA00022454"/>
    </source>
</evidence>
<reference evidence="9" key="1">
    <citation type="submission" date="2016-04" db="EMBL/GenBank/DDBJ databases">
        <authorList>
            <person name="Evans L.H."/>
            <person name="Alamgir A."/>
            <person name="Owens N."/>
            <person name="Weber N.D."/>
            <person name="Virtaneva K."/>
            <person name="Barbian K."/>
            <person name="Babar A."/>
            <person name="Rosenke K."/>
        </authorList>
    </citation>
    <scope>NUCLEOTIDE SEQUENCE [LARGE SCALE GENOMIC DNA]</scope>
    <source>
        <strain evidence="9">CBS 101.48</strain>
    </source>
</reference>
<keyword evidence="7" id="KW-0175">Coiled coil</keyword>
<keyword evidence="10" id="KW-1185">Reference proteome</keyword>
<evidence type="ECO:0000256" key="8">
    <source>
        <dbReference type="SAM" id="MobiDB-lite"/>
    </source>
</evidence>
<dbReference type="CDD" id="cd23835">
    <property type="entry name" value="DRWD-N_CENP-O"/>
    <property type="match status" value="1"/>
</dbReference>
<evidence type="ECO:0008006" key="11">
    <source>
        <dbReference type="Google" id="ProtNLM"/>
    </source>
</evidence>
<sequence length="283" mass="32741">MAATRMNIDDLFGSNPTNDSPPNNQTQVERLRDQLSQLKTQRDELKTKVVEEKLTYLITTSFADAIPDPQRQKAVDMEQVQKQIIDHLTTASEARHVQSLISNYRLSGCSTFIFQDTYLGIRLDTYHDRRYYEPYYLFLPKDDLTTIQQHTMPPFIPTSKLAKTFLPFEIDNMIQVFLDMLLAFVARREQIKQLKSNIDKHKTKVNVLDASKLSVDITHNQEDDLTCIISLRYKNLTSMYPAQVDMTVLNSDHQPQDIPHEAHSIITAFKSRPLLEAYRAVFS</sequence>
<dbReference type="InterPro" id="IPR018464">
    <property type="entry name" value="CENP-O"/>
</dbReference>